<dbReference type="EMBL" id="BAAANE010000001">
    <property type="protein sequence ID" value="GAA1620110.1"/>
    <property type="molecule type" value="Genomic_DNA"/>
</dbReference>
<sequence length="82" mass="8875">MDAVPQNRIAHRLVHHESDTSRLDLWVGLHQEMDHHGTPTGAPSGADGAAEVVGPTEPVRRRQHEVVTVTSGVGRTAQAARR</sequence>
<evidence type="ECO:0000313" key="2">
    <source>
        <dbReference type="EMBL" id="GAA1620110.1"/>
    </source>
</evidence>
<gene>
    <name evidence="2" type="ORF">GCM10009744_03660</name>
</gene>
<feature type="region of interest" description="Disordered" evidence="1">
    <location>
        <begin position="34"/>
        <end position="60"/>
    </location>
</feature>
<dbReference type="Proteomes" id="UP001501319">
    <property type="component" value="Unassembled WGS sequence"/>
</dbReference>
<protein>
    <submittedName>
        <fullName evidence="2">Uncharacterized protein</fullName>
    </submittedName>
</protein>
<name>A0ABN2EWF3_9ACTN</name>
<organism evidence="2 3">
    <name type="scientific">Kribbella alba</name>
    <dbReference type="NCBI Taxonomy" id="190197"/>
    <lineage>
        <taxon>Bacteria</taxon>
        <taxon>Bacillati</taxon>
        <taxon>Actinomycetota</taxon>
        <taxon>Actinomycetes</taxon>
        <taxon>Propionibacteriales</taxon>
        <taxon>Kribbellaceae</taxon>
        <taxon>Kribbella</taxon>
    </lineage>
</organism>
<keyword evidence="3" id="KW-1185">Reference proteome</keyword>
<reference evidence="2 3" key="1">
    <citation type="journal article" date="2019" name="Int. J. Syst. Evol. Microbiol.">
        <title>The Global Catalogue of Microorganisms (GCM) 10K type strain sequencing project: providing services to taxonomists for standard genome sequencing and annotation.</title>
        <authorList>
            <consortium name="The Broad Institute Genomics Platform"/>
            <consortium name="The Broad Institute Genome Sequencing Center for Infectious Disease"/>
            <person name="Wu L."/>
            <person name="Ma J."/>
        </authorList>
    </citation>
    <scope>NUCLEOTIDE SEQUENCE [LARGE SCALE GENOMIC DNA]</scope>
    <source>
        <strain evidence="2 3">JCM 14306</strain>
    </source>
</reference>
<accession>A0ABN2EWF3</accession>
<comment type="caution">
    <text evidence="2">The sequence shown here is derived from an EMBL/GenBank/DDBJ whole genome shotgun (WGS) entry which is preliminary data.</text>
</comment>
<proteinExistence type="predicted"/>
<evidence type="ECO:0000313" key="3">
    <source>
        <dbReference type="Proteomes" id="UP001501319"/>
    </source>
</evidence>
<evidence type="ECO:0000256" key="1">
    <source>
        <dbReference type="SAM" id="MobiDB-lite"/>
    </source>
</evidence>